<keyword evidence="2" id="KW-1185">Reference proteome</keyword>
<accession>A0ACC1P4N3</accession>
<evidence type="ECO:0000313" key="2">
    <source>
        <dbReference type="Proteomes" id="UP001143856"/>
    </source>
</evidence>
<sequence length="144" mass="16648">MPHAETEWKIIYFEEEEPEDTVSRLPIAGHASLLKILVPHNQISKYTKQEEGGAGGAHVLKNQDSNILVTILTFQRKDVMEEGYWGPLAQFHAEWDRRPEQDGFLAVMVHRVMALKKDWSTLGVLVEYGWQGEEEIWYEDYSTS</sequence>
<proteinExistence type="predicted"/>
<protein>
    <submittedName>
        <fullName evidence="1">Uncharacterized protein</fullName>
    </submittedName>
</protein>
<evidence type="ECO:0000313" key="1">
    <source>
        <dbReference type="EMBL" id="KAJ2986625.1"/>
    </source>
</evidence>
<gene>
    <name evidence="1" type="ORF">NUW58_g4937</name>
</gene>
<dbReference type="EMBL" id="JAPDGR010000919">
    <property type="protein sequence ID" value="KAJ2986625.1"/>
    <property type="molecule type" value="Genomic_DNA"/>
</dbReference>
<name>A0ACC1P4N3_9PEZI</name>
<dbReference type="Proteomes" id="UP001143856">
    <property type="component" value="Unassembled WGS sequence"/>
</dbReference>
<comment type="caution">
    <text evidence="1">The sequence shown here is derived from an EMBL/GenBank/DDBJ whole genome shotgun (WGS) entry which is preliminary data.</text>
</comment>
<organism evidence="1 2">
    <name type="scientific">Xylaria curta</name>
    <dbReference type="NCBI Taxonomy" id="42375"/>
    <lineage>
        <taxon>Eukaryota</taxon>
        <taxon>Fungi</taxon>
        <taxon>Dikarya</taxon>
        <taxon>Ascomycota</taxon>
        <taxon>Pezizomycotina</taxon>
        <taxon>Sordariomycetes</taxon>
        <taxon>Xylariomycetidae</taxon>
        <taxon>Xylariales</taxon>
        <taxon>Xylariaceae</taxon>
        <taxon>Xylaria</taxon>
    </lineage>
</organism>
<reference evidence="1" key="1">
    <citation type="submission" date="2022-10" db="EMBL/GenBank/DDBJ databases">
        <title>Genome Sequence of Xylaria curta.</title>
        <authorList>
            <person name="Buettner E."/>
        </authorList>
    </citation>
    <scope>NUCLEOTIDE SEQUENCE</scope>
    <source>
        <strain evidence="1">Babe10</strain>
    </source>
</reference>